<keyword evidence="1" id="KW-1133">Transmembrane helix</keyword>
<accession>A0ABX7JDN8</accession>
<gene>
    <name evidence="2" type="ORF">JWJ88_06875</name>
</gene>
<keyword evidence="1" id="KW-0472">Membrane</keyword>
<dbReference type="Proteomes" id="UP000663629">
    <property type="component" value="Chromosome 1"/>
</dbReference>
<proteinExistence type="predicted"/>
<keyword evidence="1" id="KW-0812">Transmembrane</keyword>
<name>A0ABX7JDN8_9RHOB</name>
<dbReference type="EMBL" id="CP070368">
    <property type="protein sequence ID" value="QRZ12347.1"/>
    <property type="molecule type" value="Genomic_DNA"/>
</dbReference>
<protein>
    <recommendedName>
        <fullName evidence="4">LPXTG cell wall anchor domain-containing protein</fullName>
    </recommendedName>
</protein>
<reference evidence="2 3" key="1">
    <citation type="submission" date="2021-02" db="EMBL/GenBank/DDBJ databases">
        <title>Paracoccus methylovroum sp.nov., a new methanol and methylamine utilizing methylotrophic denitrifer.</title>
        <authorList>
            <person name="Timsy T."/>
            <person name="Behrendt U."/>
            <person name="Ulrich A."/>
            <person name="Spanner T."/>
            <person name="Foesel B.U."/>
            <person name="Horn M.A."/>
            <person name="Kolb S."/>
        </authorList>
    </citation>
    <scope>NUCLEOTIDE SEQUENCE [LARGE SCALE GENOMIC DNA]</scope>
    <source>
        <strain evidence="2 3">H4-D09</strain>
    </source>
</reference>
<dbReference type="RefSeq" id="WP_205293379.1">
    <property type="nucleotide sequence ID" value="NZ_CP070368.1"/>
</dbReference>
<keyword evidence="3" id="KW-1185">Reference proteome</keyword>
<evidence type="ECO:0000313" key="3">
    <source>
        <dbReference type="Proteomes" id="UP000663629"/>
    </source>
</evidence>
<evidence type="ECO:0000313" key="2">
    <source>
        <dbReference type="EMBL" id="QRZ12347.1"/>
    </source>
</evidence>
<feature type="transmembrane region" description="Helical" evidence="1">
    <location>
        <begin position="143"/>
        <end position="160"/>
    </location>
</feature>
<evidence type="ECO:0000256" key="1">
    <source>
        <dbReference type="SAM" id="Phobius"/>
    </source>
</evidence>
<sequence>MIASPCARDFAKRNILKAMAKICRNLAGSSATTRHPRVETVRQTAAVPASLPVASTAAQAYRGRAQFTKLPGIMMKQILFPILAALVVGFGLMAYDKSRGAEWVVSPEEIAQAQAAGKPGVDSRPGTVTVLPIRSETADALPFKWAMAGIAAGLVAFSSMRRKKKAA</sequence>
<feature type="transmembrane region" description="Helical" evidence="1">
    <location>
        <begin position="78"/>
        <end position="95"/>
    </location>
</feature>
<organism evidence="2 3">
    <name type="scientific">Paracoccus methylovorus</name>
    <dbReference type="NCBI Taxonomy" id="2812658"/>
    <lineage>
        <taxon>Bacteria</taxon>
        <taxon>Pseudomonadati</taxon>
        <taxon>Pseudomonadota</taxon>
        <taxon>Alphaproteobacteria</taxon>
        <taxon>Rhodobacterales</taxon>
        <taxon>Paracoccaceae</taxon>
        <taxon>Paracoccus</taxon>
    </lineage>
</organism>
<evidence type="ECO:0008006" key="4">
    <source>
        <dbReference type="Google" id="ProtNLM"/>
    </source>
</evidence>